<evidence type="ECO:0000313" key="1">
    <source>
        <dbReference type="EMBL" id="CAG8765020.1"/>
    </source>
</evidence>
<dbReference type="EMBL" id="CAJVPT010061266">
    <property type="protein sequence ID" value="CAG8765020.1"/>
    <property type="molecule type" value="Genomic_DNA"/>
</dbReference>
<feature type="non-terminal residue" evidence="1">
    <location>
        <position position="179"/>
    </location>
</feature>
<feature type="non-terminal residue" evidence="1">
    <location>
        <position position="1"/>
    </location>
</feature>
<comment type="caution">
    <text evidence="1">The sequence shown here is derived from an EMBL/GenBank/DDBJ whole genome shotgun (WGS) entry which is preliminary data.</text>
</comment>
<accession>A0ACA9QUH7</accession>
<sequence length="179" mass="19964">SCSFELTHDLPSLKTLKFTGDPELRGFDNKLSAQNLTTLELLNTDDVIPLPPVLPALEHIILRGYSNLGTLARLSTPRLRALSCYSSTTKLDMLKQAGWAALKQLDFLGLYLDPHSYSWDAPEVLRTAAMHLRGVIQEAENVKHFYLKGPSVLRILLKPRSCYVASPLLQISTSFESLL</sequence>
<gene>
    <name evidence="1" type="ORF">ACOLOM_LOCUS13402</name>
</gene>
<organism evidence="1 2">
    <name type="scientific">Acaulospora colombiana</name>
    <dbReference type="NCBI Taxonomy" id="27376"/>
    <lineage>
        <taxon>Eukaryota</taxon>
        <taxon>Fungi</taxon>
        <taxon>Fungi incertae sedis</taxon>
        <taxon>Mucoromycota</taxon>
        <taxon>Glomeromycotina</taxon>
        <taxon>Glomeromycetes</taxon>
        <taxon>Diversisporales</taxon>
        <taxon>Acaulosporaceae</taxon>
        <taxon>Acaulospora</taxon>
    </lineage>
</organism>
<protein>
    <submittedName>
        <fullName evidence="1">439_t:CDS:1</fullName>
    </submittedName>
</protein>
<evidence type="ECO:0000313" key="2">
    <source>
        <dbReference type="Proteomes" id="UP000789525"/>
    </source>
</evidence>
<keyword evidence="2" id="KW-1185">Reference proteome</keyword>
<name>A0ACA9QUH7_9GLOM</name>
<reference evidence="1" key="1">
    <citation type="submission" date="2021-06" db="EMBL/GenBank/DDBJ databases">
        <authorList>
            <person name="Kallberg Y."/>
            <person name="Tangrot J."/>
            <person name="Rosling A."/>
        </authorList>
    </citation>
    <scope>NUCLEOTIDE SEQUENCE</scope>
    <source>
        <strain evidence="1">CL356</strain>
    </source>
</reference>
<dbReference type="Proteomes" id="UP000789525">
    <property type="component" value="Unassembled WGS sequence"/>
</dbReference>
<proteinExistence type="predicted"/>